<dbReference type="RefSeq" id="XP_003890871.1">
    <property type="nucleotide sequence ID" value="XM_003890822.1"/>
</dbReference>
<dbReference type="PANTHER" id="PTHR31912">
    <property type="entry name" value="IP13529P"/>
    <property type="match status" value="1"/>
</dbReference>
<name>H6QVM9_PUCGT</name>
<dbReference type="EMBL" id="DS989979">
    <property type="protein sequence ID" value="EHS63416.1"/>
    <property type="molecule type" value="Genomic_DNA"/>
</dbReference>
<accession>H6QVM9</accession>
<sequence>MMAGEMHSKCVVPDYQPVGEGSNLRMTFPAGIPFGCSSLRTIKVSEFDYIYSEIIDAEGQSLATRCRNSIYELGEHQTTWHHLPNPWRTKAKGRVIRHLPINLYSDDTSGNQSKRWNKHISYYFTLSGLPPRWTNQNYNCHYLTTSNVAGAMELAAPIVSDLRMLVSEGYPAFDCTLKEEVLLVSHILCFLGDSPMHAEITSTPNPGNSLHPCRACALSAASVRSKATMDYIKHPPRLWEQIKSQCYKVWSMAKRPRTKTAVGNSSSTHGVKDMINRAIIDRRYEVLESGHEPTEPERKFLETAPGFDGCRDTPVEILHVFLLGVVKYLVRDFMRRLSAEDKLNVKARYQTFNIDGLNIPSIQASYLTNHYSNFIGKDFRVVLQAAPFVLFEYMDDVERTLWTALCQLAPLVFQTHIEDMAVFQVRLAYHVRKFLYLLVKGTAQWVNKPKIHMLLHLMESTGRFGSASLFATEKFEGYNSNLRNASVHSNHHSPGKDIGVTFANYRVLRHILSGGFFLDKRQGRYSSAGPCVTKIFSQSATVQKSMGFNSALLDESDQQYPNIRKWKVLPAQKAPILLELQEHLQDYTVSQIAEVNLDSKHVIRSSSFVLFGRGGSVISGNQQLGWVDHLWKAKSGHQLALYLCLTPFNPEGVDNFYSMRRVKRTQAGIFINVRNVSATLNVQHNCHLSSCSIAATTPERRERQETGAYLDGVVHADQDNYVVNLASLSSTLDHQNYSDVPSVDMQDHDQLAALHEGLAYWHAAGTPTGPVGPVEALDPTLGLG</sequence>
<dbReference type="PANTHER" id="PTHR31912:SF34">
    <property type="entry name" value="NOTOCHORD-RELATED PROTEIN"/>
    <property type="match status" value="1"/>
</dbReference>
<gene>
    <name evidence="1" type="ORF">PGTG_22800</name>
</gene>
<proteinExistence type="predicted"/>
<evidence type="ECO:0000313" key="2">
    <source>
        <dbReference type="Proteomes" id="UP000008783"/>
    </source>
</evidence>
<reference evidence="2" key="1">
    <citation type="journal article" date="2011" name="Proc. Natl. Acad. Sci. U.S.A.">
        <title>Obligate biotrophy features unraveled by the genomic analysis of rust fungi.</title>
        <authorList>
            <person name="Duplessis S."/>
            <person name="Cuomo C.A."/>
            <person name="Lin Y.-C."/>
            <person name="Aerts A."/>
            <person name="Tisserant E."/>
            <person name="Veneault-Fourrey C."/>
            <person name="Joly D.L."/>
            <person name="Hacquard S."/>
            <person name="Amselem J."/>
            <person name="Cantarel B.L."/>
            <person name="Chiu R."/>
            <person name="Coutinho P.M."/>
            <person name="Feau N."/>
            <person name="Field M."/>
            <person name="Frey P."/>
            <person name="Gelhaye E."/>
            <person name="Goldberg J."/>
            <person name="Grabherr M.G."/>
            <person name="Kodira C.D."/>
            <person name="Kohler A."/>
            <person name="Kuees U."/>
            <person name="Lindquist E.A."/>
            <person name="Lucas S.M."/>
            <person name="Mago R."/>
            <person name="Mauceli E."/>
            <person name="Morin E."/>
            <person name="Murat C."/>
            <person name="Pangilinan J.L."/>
            <person name="Park R."/>
            <person name="Pearson M."/>
            <person name="Quesneville H."/>
            <person name="Rouhier N."/>
            <person name="Sakthikumar S."/>
            <person name="Salamov A.A."/>
            <person name="Schmutz J."/>
            <person name="Selles B."/>
            <person name="Shapiro H."/>
            <person name="Tanguay P."/>
            <person name="Tuskan G.A."/>
            <person name="Henrissat B."/>
            <person name="Van de Peer Y."/>
            <person name="Rouze P."/>
            <person name="Ellis J.G."/>
            <person name="Dodds P.N."/>
            <person name="Schein J.E."/>
            <person name="Zhong S."/>
            <person name="Hamelin R.C."/>
            <person name="Grigoriev I.V."/>
            <person name="Szabo L.J."/>
            <person name="Martin F."/>
        </authorList>
    </citation>
    <scope>NUCLEOTIDE SEQUENCE [LARGE SCALE GENOMIC DNA]</scope>
    <source>
        <strain evidence="2">CRL 75-36-700-3 / race SCCL</strain>
    </source>
</reference>
<dbReference type="InParanoid" id="H6QVM9"/>
<dbReference type="AlphaFoldDB" id="H6QVM9"/>
<keyword evidence="2" id="KW-1185">Reference proteome</keyword>
<dbReference type="OrthoDB" id="2246127at2759"/>
<organism evidence="1 2">
    <name type="scientific">Puccinia graminis f. sp. tritici (strain CRL 75-36-700-3 / race SCCL)</name>
    <name type="common">Black stem rust fungus</name>
    <dbReference type="NCBI Taxonomy" id="418459"/>
    <lineage>
        <taxon>Eukaryota</taxon>
        <taxon>Fungi</taxon>
        <taxon>Dikarya</taxon>
        <taxon>Basidiomycota</taxon>
        <taxon>Pucciniomycotina</taxon>
        <taxon>Pucciniomycetes</taxon>
        <taxon>Pucciniales</taxon>
        <taxon>Pucciniaceae</taxon>
        <taxon>Puccinia</taxon>
    </lineage>
</organism>
<dbReference type="KEGG" id="pgr:PGTG_22800"/>
<dbReference type="STRING" id="418459.H6QVM9"/>
<evidence type="ECO:0000313" key="1">
    <source>
        <dbReference type="EMBL" id="EHS63416.1"/>
    </source>
</evidence>
<dbReference type="HOGENOM" id="CLU_004591_1_1_1"/>
<protein>
    <submittedName>
        <fullName evidence="1">Uncharacterized protein</fullName>
    </submittedName>
</protein>
<dbReference type="eggNOG" id="ENOG502SBYH">
    <property type="taxonomic scope" value="Eukaryota"/>
</dbReference>
<dbReference type="Proteomes" id="UP000008783">
    <property type="component" value="Unassembled WGS sequence"/>
</dbReference>
<dbReference type="VEuPathDB" id="FungiDB:PGTG_22800"/>
<dbReference type="GeneID" id="13541074"/>